<name>A0A498I8M9_MALDO</name>
<evidence type="ECO:0000256" key="3">
    <source>
        <dbReference type="PROSITE-ProRule" id="PRU00117"/>
    </source>
</evidence>
<dbReference type="PANTHER" id="PTHR10288">
    <property type="entry name" value="KH DOMAIN CONTAINING RNA BINDING PROTEIN"/>
    <property type="match status" value="1"/>
</dbReference>
<dbReference type="Gene3D" id="3.30.429.10">
    <property type="entry name" value="Macrophage Migration Inhibitory Factor"/>
    <property type="match status" value="1"/>
</dbReference>
<keyword evidence="3" id="KW-0694">RNA-binding</keyword>
<dbReference type="Gene3D" id="3.30.310.210">
    <property type="match status" value="1"/>
</dbReference>
<dbReference type="SUPFAM" id="SSF55331">
    <property type="entry name" value="Tautomerase/MIF"/>
    <property type="match status" value="1"/>
</dbReference>
<dbReference type="InterPro" id="IPR014347">
    <property type="entry name" value="Tautomerase/MIF_sf"/>
</dbReference>
<feature type="domain" description="K Homology" evidence="5">
    <location>
        <begin position="172"/>
        <end position="247"/>
    </location>
</feature>
<feature type="compositionally biased region" description="Polar residues" evidence="4">
    <location>
        <begin position="1"/>
        <end position="10"/>
    </location>
</feature>
<feature type="compositionally biased region" description="Low complexity" evidence="4">
    <location>
        <begin position="38"/>
        <end position="52"/>
    </location>
</feature>
<evidence type="ECO:0000313" key="6">
    <source>
        <dbReference type="EMBL" id="RXH78572.1"/>
    </source>
</evidence>
<comment type="similarity">
    <text evidence="1">Belongs to the MIF family.</text>
</comment>
<reference evidence="6 7" key="1">
    <citation type="submission" date="2018-10" db="EMBL/GenBank/DDBJ databases">
        <title>A high-quality apple genome assembly.</title>
        <authorList>
            <person name="Hu J."/>
        </authorList>
    </citation>
    <scope>NUCLEOTIDE SEQUENCE [LARGE SCALE GENOMIC DNA]</scope>
    <source>
        <strain evidence="7">cv. HFTH1</strain>
        <tissue evidence="6">Young leaf</tissue>
    </source>
</reference>
<dbReference type="Pfam" id="PF01187">
    <property type="entry name" value="MIF"/>
    <property type="match status" value="1"/>
</dbReference>
<dbReference type="FunFam" id="3.30.429.10:FF:000004">
    <property type="entry name" value="Tautomerase/MIF superfamily protein"/>
    <property type="match status" value="1"/>
</dbReference>
<dbReference type="AlphaFoldDB" id="A0A498I8M9"/>
<dbReference type="SMART" id="SM00322">
    <property type="entry name" value="KH"/>
    <property type="match status" value="3"/>
</dbReference>
<dbReference type="InterPro" id="IPR001398">
    <property type="entry name" value="Macrophage_inhib_fac"/>
</dbReference>
<dbReference type="CDD" id="cd22459">
    <property type="entry name" value="KH-I_PEPPER_rpt1_like"/>
    <property type="match status" value="1"/>
</dbReference>
<feature type="domain" description="K Homology" evidence="5">
    <location>
        <begin position="82"/>
        <end position="155"/>
    </location>
</feature>
<evidence type="ECO:0000313" key="7">
    <source>
        <dbReference type="Proteomes" id="UP000290289"/>
    </source>
</evidence>
<dbReference type="InterPro" id="IPR004088">
    <property type="entry name" value="KH_dom_type_1"/>
</dbReference>
<keyword evidence="7" id="KW-1185">Reference proteome</keyword>
<dbReference type="InterPro" id="IPR036612">
    <property type="entry name" value="KH_dom_type_1_sf"/>
</dbReference>
<evidence type="ECO:0000256" key="2">
    <source>
        <dbReference type="ARBA" id="ARBA00022737"/>
    </source>
</evidence>
<keyword evidence="2" id="KW-0677">Repeat</keyword>
<dbReference type="Proteomes" id="UP000290289">
    <property type="component" value="Chromosome 13"/>
</dbReference>
<evidence type="ECO:0000256" key="1">
    <source>
        <dbReference type="ARBA" id="ARBA00005851"/>
    </source>
</evidence>
<evidence type="ECO:0000259" key="5">
    <source>
        <dbReference type="SMART" id="SM00322"/>
    </source>
</evidence>
<feature type="region of interest" description="Disordered" evidence="4">
    <location>
        <begin position="1"/>
        <end position="58"/>
    </location>
</feature>
<dbReference type="EMBL" id="RDQH01000339">
    <property type="protein sequence ID" value="RXH78572.1"/>
    <property type="molecule type" value="Genomic_DNA"/>
</dbReference>
<sequence length="658" mass="70008">MATTQPTENGSAKAAKADAQPLTSEITTAPITAPESYPTTTTDNNPNQNPEPVSDAGAVTTATNVGNDATSVADKRWPGWPGDCVFRLIVPVLKVGSIIGRKGELIKKMCEETRARIRVLDGAVGNPDRIVLISGREEPEAPLSPAMDAVIRIFKRVSGLSESEGSGAAGVAFCSVRLLVASTQAINLIGKQGSLIKSIQESTGSSVRVLSGEEVPFYAAADERIVELQGEALKVLKAVEAVVAHLRKFLVDHSVIPLFEKTYATISQERQPDTTWADKSLLHTASQTGVSTNYSLSAKRESLFLDRETQLESQLPSAGISLYGKDPSINGKDPPIYGQDTSVYGQGSIYGQDLGSFRSSGIGRPGAPIVTQIAQTMQIPLSYAEDIIGVEGSNIAFIRRSSGAILTVQESRGLPDEITVEIKGTSSQVQMAQQLIQEVINSRKEPVTSNYGVMDTGLRSSYSQLGAPSYPSSSLPSQPYGGSYGSSGLGGGYSTNALFVHLLSNLTRMPTLNLFTNLPVDGVVASDILKDATKAVSKIIGKPESYVMILLNGSVPIAFAGTEEPAAYGELISIGGIGPGVNGKLSSTIAEILETKLSIDSSRFYIKFYDVEVLLRVQRLNILITTVLQLMLANGLVSLSCNLLVLDERVVFVFDCIL</sequence>
<gene>
    <name evidence="6" type="ORF">DVH24_002090</name>
</gene>
<dbReference type="InterPro" id="IPR004087">
    <property type="entry name" value="KH_dom"/>
</dbReference>
<accession>A0A498I8M9</accession>
<feature type="compositionally biased region" description="Polar residues" evidence="4">
    <location>
        <begin position="21"/>
        <end position="30"/>
    </location>
</feature>
<dbReference type="CDD" id="cd22460">
    <property type="entry name" value="KH-I_PEPPER_rpt2_like"/>
    <property type="match status" value="1"/>
</dbReference>
<organism evidence="6 7">
    <name type="scientific">Malus domestica</name>
    <name type="common">Apple</name>
    <name type="synonym">Pyrus malus</name>
    <dbReference type="NCBI Taxonomy" id="3750"/>
    <lineage>
        <taxon>Eukaryota</taxon>
        <taxon>Viridiplantae</taxon>
        <taxon>Streptophyta</taxon>
        <taxon>Embryophyta</taxon>
        <taxon>Tracheophyta</taxon>
        <taxon>Spermatophyta</taxon>
        <taxon>Magnoliopsida</taxon>
        <taxon>eudicotyledons</taxon>
        <taxon>Gunneridae</taxon>
        <taxon>Pentapetalae</taxon>
        <taxon>rosids</taxon>
        <taxon>fabids</taxon>
        <taxon>Rosales</taxon>
        <taxon>Rosaceae</taxon>
        <taxon>Amygdaloideae</taxon>
        <taxon>Maleae</taxon>
        <taxon>Malus</taxon>
    </lineage>
</organism>
<evidence type="ECO:0000256" key="4">
    <source>
        <dbReference type="SAM" id="MobiDB-lite"/>
    </source>
</evidence>
<dbReference type="SUPFAM" id="SSF54791">
    <property type="entry name" value="Eukaryotic type KH-domain (KH-domain type I)"/>
    <property type="match status" value="3"/>
</dbReference>
<dbReference type="Gene3D" id="3.30.1370.10">
    <property type="entry name" value="K Homology domain, type 1"/>
    <property type="match status" value="1"/>
</dbReference>
<dbReference type="CDD" id="cd22461">
    <property type="entry name" value="KH-I_PEPPER_like_rpt3"/>
    <property type="match status" value="1"/>
</dbReference>
<dbReference type="Pfam" id="PF00013">
    <property type="entry name" value="KH_1"/>
    <property type="match status" value="3"/>
</dbReference>
<dbReference type="GO" id="GO:0003723">
    <property type="term" value="F:RNA binding"/>
    <property type="evidence" value="ECO:0007669"/>
    <property type="project" value="UniProtKB-UniRule"/>
</dbReference>
<protein>
    <recommendedName>
        <fullName evidence="5">K Homology domain-containing protein</fullName>
    </recommendedName>
</protein>
<dbReference type="PROSITE" id="PS50084">
    <property type="entry name" value="KH_TYPE_1"/>
    <property type="match status" value="3"/>
</dbReference>
<feature type="domain" description="K Homology" evidence="5">
    <location>
        <begin position="371"/>
        <end position="441"/>
    </location>
</feature>
<dbReference type="STRING" id="3750.A0A498I8M9"/>
<comment type="caution">
    <text evidence="6">The sequence shown here is derived from an EMBL/GenBank/DDBJ whole genome shotgun (WGS) entry which is preliminary data.</text>
</comment>
<proteinExistence type="inferred from homology"/>